<dbReference type="Pfam" id="PF19379">
    <property type="entry name" value="DUF5954"/>
    <property type="match status" value="1"/>
</dbReference>
<dbReference type="InterPro" id="IPR045998">
    <property type="entry name" value="DUF5954"/>
</dbReference>
<keyword evidence="3" id="KW-1185">Reference proteome</keyword>
<gene>
    <name evidence="2" type="ORF">G6W59_16610</name>
</gene>
<feature type="compositionally biased region" description="Basic and acidic residues" evidence="1">
    <location>
        <begin position="348"/>
        <end position="360"/>
    </location>
</feature>
<evidence type="ECO:0000313" key="3">
    <source>
        <dbReference type="Proteomes" id="UP000540128"/>
    </source>
</evidence>
<reference evidence="2 3" key="1">
    <citation type="submission" date="2020-03" db="EMBL/GenBank/DDBJ databases">
        <title>Complete genome sequence of sixteen Streptomyces strains facilitates identification of candidate genes involved in plant growth-promotion in grain legumes and cereals.</title>
        <authorList>
            <person name="Gopalakrishnan S."/>
            <person name="Thakur V."/>
            <person name="Saxena R."/>
            <person name="Vadlamudi S."/>
            <person name="Purohit S."/>
            <person name="Kumar V."/>
            <person name="Rathore A."/>
            <person name="Chitikineni A."/>
            <person name="Varshney R.K."/>
        </authorList>
    </citation>
    <scope>NUCLEOTIDE SEQUENCE [LARGE SCALE GENOMIC DNA]</scope>
    <source>
        <strain evidence="2 3">KAI-180</strain>
    </source>
</reference>
<protein>
    <recommendedName>
        <fullName evidence="4">Aromatic ring-opening dioxygenase LigA</fullName>
    </recommendedName>
</protein>
<feature type="region of interest" description="Disordered" evidence="1">
    <location>
        <begin position="324"/>
        <end position="387"/>
    </location>
</feature>
<accession>A0A7Y6CAC2</accession>
<evidence type="ECO:0000313" key="2">
    <source>
        <dbReference type="EMBL" id="NUV29916.1"/>
    </source>
</evidence>
<dbReference type="RefSeq" id="WP_175458525.1">
    <property type="nucleotide sequence ID" value="NZ_JAANNT010000013.1"/>
</dbReference>
<evidence type="ECO:0000256" key="1">
    <source>
        <dbReference type="SAM" id="MobiDB-lite"/>
    </source>
</evidence>
<sequence>MNDGRQTWPGPRRIVVRAPEDPVEAVTEADACDAPLDVDTALVRGPLFGVAAQELDGEDSRWRVVSALKEGCPQQARDALMDLLWLRAYEESATREERRALLPWIARLERERLDELTVLGTRFRVVRADEYAAVGPDGIETPRPTDPEPVVQDGEESLSEGRLDEDVVLDPDAPLTPSQATERLLMTGLVQTAATFPDDFREDARRAVATHPDVLILPVTFRLVQRNGFTWQLGGSLHAAPYWARKSLVFSLSWFEPREKGYIAWDFGNRQDDARSCVAAATPEVAAVLEAYADAADRVQAECLNEVEVLGTLHRVARARRLVRWGPDGPEGPRPSDVDVQEPCQIRPRLDEDGVIHHEWEDEDEDENEGAGADEGVEADGSQADRV</sequence>
<feature type="region of interest" description="Disordered" evidence="1">
    <location>
        <begin position="135"/>
        <end position="159"/>
    </location>
</feature>
<dbReference type="EMBL" id="JAANNT010000013">
    <property type="protein sequence ID" value="NUV29916.1"/>
    <property type="molecule type" value="Genomic_DNA"/>
</dbReference>
<name>A0A7Y6CAC2_9ACTN</name>
<comment type="caution">
    <text evidence="2">The sequence shown here is derived from an EMBL/GenBank/DDBJ whole genome shotgun (WGS) entry which is preliminary data.</text>
</comment>
<proteinExistence type="predicted"/>
<dbReference type="AlphaFoldDB" id="A0A7Y6CAC2"/>
<dbReference type="Proteomes" id="UP000540128">
    <property type="component" value="Unassembled WGS sequence"/>
</dbReference>
<organism evidence="2 3">
    <name type="scientific">Streptomyces odorifer</name>
    <dbReference type="NCBI Taxonomy" id="53450"/>
    <lineage>
        <taxon>Bacteria</taxon>
        <taxon>Bacillati</taxon>
        <taxon>Actinomycetota</taxon>
        <taxon>Actinomycetes</taxon>
        <taxon>Kitasatosporales</taxon>
        <taxon>Streptomycetaceae</taxon>
        <taxon>Streptomyces</taxon>
        <taxon>Streptomyces albidoflavus group</taxon>
    </lineage>
</organism>
<evidence type="ECO:0008006" key="4">
    <source>
        <dbReference type="Google" id="ProtNLM"/>
    </source>
</evidence>